<dbReference type="OrthoDB" id="9797953at2"/>
<dbReference type="InterPro" id="IPR010645">
    <property type="entry name" value="MFS_4"/>
</dbReference>
<evidence type="ECO:0000313" key="2">
    <source>
        <dbReference type="EMBL" id="RVT99194.1"/>
    </source>
</evidence>
<feature type="transmembrane region" description="Helical" evidence="1">
    <location>
        <begin position="225"/>
        <end position="247"/>
    </location>
</feature>
<feature type="transmembrane region" description="Helical" evidence="1">
    <location>
        <begin position="74"/>
        <end position="94"/>
    </location>
</feature>
<name>A0A437MNG8_9PROT</name>
<dbReference type="SUPFAM" id="SSF103473">
    <property type="entry name" value="MFS general substrate transporter"/>
    <property type="match status" value="1"/>
</dbReference>
<keyword evidence="1" id="KW-1133">Transmembrane helix</keyword>
<keyword evidence="1" id="KW-0812">Transmembrane</keyword>
<feature type="transmembrane region" description="Helical" evidence="1">
    <location>
        <begin position="100"/>
        <end position="117"/>
    </location>
</feature>
<sequence>MASPAWSGAAATFIGNGLARFAFVPLFPAMVAAGWVDGTGAGLLGATALAGYLPGVLMGQFLARRLGTARVLDLAVLLLVIGFLACCWNGGLWWLLPWRGLAGVAGGWIMAVAPPAAQLDLPPERRAMAAGMVIAGVAGGILAGALAMPWLLTWGPGPAWIGLGVIAACLWLVARRSAPRSVLPALAGGRGWSPLLTAYLLSSIGMVAPMVYLSDLIARGHGLGVGAGAYAWAMFGAGGLVGALLSGRVASAIGSARAVMGWLMVQVGGLALLCMPWHALAWPGAAMAGFAGVGVTAVLLVLLRERYGPDAAALWARGTAGYAVGQAVGAFVLAGLFGLTRESHLAVFAVGLLFSASAALMMRRAMHP</sequence>
<dbReference type="Proteomes" id="UP000282957">
    <property type="component" value="Unassembled WGS sequence"/>
</dbReference>
<feature type="transmembrane region" description="Helical" evidence="1">
    <location>
        <begin position="315"/>
        <end position="339"/>
    </location>
</feature>
<feature type="transmembrane region" description="Helical" evidence="1">
    <location>
        <begin position="195"/>
        <end position="213"/>
    </location>
</feature>
<dbReference type="Gene3D" id="1.20.1250.20">
    <property type="entry name" value="MFS general substrate transporter like domains"/>
    <property type="match status" value="1"/>
</dbReference>
<proteinExistence type="predicted"/>
<accession>A0A437MNG8</accession>
<keyword evidence="1" id="KW-0472">Membrane</keyword>
<dbReference type="InterPro" id="IPR036259">
    <property type="entry name" value="MFS_trans_sf"/>
</dbReference>
<comment type="caution">
    <text evidence="2">The sequence shown here is derived from an EMBL/GenBank/DDBJ whole genome shotgun (WGS) entry which is preliminary data.</text>
</comment>
<dbReference type="PANTHER" id="PTHR23537">
    <property type="match status" value="1"/>
</dbReference>
<dbReference type="RefSeq" id="WP_127785961.1">
    <property type="nucleotide sequence ID" value="NZ_SACL01000001.1"/>
</dbReference>
<feature type="transmembrane region" description="Helical" evidence="1">
    <location>
        <begin position="129"/>
        <end position="151"/>
    </location>
</feature>
<gene>
    <name evidence="2" type="ORF">EOD42_03590</name>
</gene>
<dbReference type="GO" id="GO:0005886">
    <property type="term" value="C:plasma membrane"/>
    <property type="evidence" value="ECO:0007669"/>
    <property type="project" value="TreeGrafter"/>
</dbReference>
<dbReference type="EMBL" id="SACL01000001">
    <property type="protein sequence ID" value="RVT99194.1"/>
    <property type="molecule type" value="Genomic_DNA"/>
</dbReference>
<evidence type="ECO:0000313" key="3">
    <source>
        <dbReference type="Proteomes" id="UP000282957"/>
    </source>
</evidence>
<dbReference type="AlphaFoldDB" id="A0A437MNG8"/>
<evidence type="ECO:0000256" key="1">
    <source>
        <dbReference type="SAM" id="Phobius"/>
    </source>
</evidence>
<dbReference type="PANTHER" id="PTHR23537:SF1">
    <property type="entry name" value="SUGAR TRANSPORTER"/>
    <property type="match status" value="1"/>
</dbReference>
<feature type="transmembrane region" description="Helical" evidence="1">
    <location>
        <begin position="259"/>
        <end position="279"/>
    </location>
</feature>
<feature type="transmembrane region" description="Helical" evidence="1">
    <location>
        <begin position="43"/>
        <end position="62"/>
    </location>
</feature>
<feature type="transmembrane region" description="Helical" evidence="1">
    <location>
        <begin position="345"/>
        <end position="362"/>
    </location>
</feature>
<dbReference type="Pfam" id="PF06779">
    <property type="entry name" value="MFS_4"/>
    <property type="match status" value="1"/>
</dbReference>
<feature type="transmembrane region" description="Helical" evidence="1">
    <location>
        <begin position="157"/>
        <end position="174"/>
    </location>
</feature>
<organism evidence="2 3">
    <name type="scientific">Rhodovarius crocodyli</name>
    <dbReference type="NCBI Taxonomy" id="1979269"/>
    <lineage>
        <taxon>Bacteria</taxon>
        <taxon>Pseudomonadati</taxon>
        <taxon>Pseudomonadota</taxon>
        <taxon>Alphaproteobacteria</taxon>
        <taxon>Acetobacterales</taxon>
        <taxon>Roseomonadaceae</taxon>
        <taxon>Rhodovarius</taxon>
    </lineage>
</organism>
<protein>
    <submittedName>
        <fullName evidence="2">YbfB/YjiJ family MFS transporter</fullName>
    </submittedName>
</protein>
<feature type="transmembrane region" description="Helical" evidence="1">
    <location>
        <begin position="285"/>
        <end position="303"/>
    </location>
</feature>
<reference evidence="2 3" key="1">
    <citation type="submission" date="2019-01" db="EMBL/GenBank/DDBJ databases">
        <authorList>
            <person name="Chen W.-M."/>
        </authorList>
    </citation>
    <scope>NUCLEOTIDE SEQUENCE [LARGE SCALE GENOMIC DNA]</scope>
    <source>
        <strain evidence="2 3">CCP-6</strain>
    </source>
</reference>
<keyword evidence="3" id="KW-1185">Reference proteome</keyword>